<dbReference type="InterPro" id="IPR029063">
    <property type="entry name" value="SAM-dependent_MTases_sf"/>
</dbReference>
<dbReference type="GO" id="GO:0008168">
    <property type="term" value="F:methyltransferase activity"/>
    <property type="evidence" value="ECO:0007669"/>
    <property type="project" value="UniProtKB-KW"/>
</dbReference>
<dbReference type="AlphaFoldDB" id="A0A1H2B6J8"/>
<organism evidence="2 3">
    <name type="scientific">Mucilaginibacter mallensis</name>
    <dbReference type="NCBI Taxonomy" id="652787"/>
    <lineage>
        <taxon>Bacteria</taxon>
        <taxon>Pseudomonadati</taxon>
        <taxon>Bacteroidota</taxon>
        <taxon>Sphingobacteriia</taxon>
        <taxon>Sphingobacteriales</taxon>
        <taxon>Sphingobacteriaceae</taxon>
        <taxon>Mucilaginibacter</taxon>
    </lineage>
</organism>
<dbReference type="GO" id="GO:0032259">
    <property type="term" value="P:methylation"/>
    <property type="evidence" value="ECO:0007669"/>
    <property type="project" value="UniProtKB-KW"/>
</dbReference>
<gene>
    <name evidence="2" type="ORF">SAMN05216490_3940</name>
</gene>
<dbReference type="STRING" id="652787.SAMN05216490_3940"/>
<reference evidence="2 3" key="1">
    <citation type="submission" date="2016-10" db="EMBL/GenBank/DDBJ databases">
        <authorList>
            <person name="de Groot N.N."/>
        </authorList>
    </citation>
    <scope>NUCLEOTIDE SEQUENCE [LARGE SCALE GENOMIC DNA]</scope>
    <source>
        <strain evidence="2 3">MP1X4</strain>
    </source>
</reference>
<dbReference type="Gene3D" id="3.40.50.150">
    <property type="entry name" value="Vaccinia Virus protein VP39"/>
    <property type="match status" value="1"/>
</dbReference>
<feature type="domain" description="Methyltransferase" evidence="1">
    <location>
        <begin position="33"/>
        <end position="144"/>
    </location>
</feature>
<proteinExistence type="predicted"/>
<name>A0A1H2B6J8_MUCMA</name>
<keyword evidence="2" id="KW-0489">Methyltransferase</keyword>
<protein>
    <submittedName>
        <fullName evidence="2">Ubiquinone/menaquinone biosynthesis C-methylase UbiE</fullName>
    </submittedName>
</protein>
<dbReference type="OrthoDB" id="9789123at2"/>
<evidence type="ECO:0000313" key="2">
    <source>
        <dbReference type="EMBL" id="SDT53811.1"/>
    </source>
</evidence>
<keyword evidence="3" id="KW-1185">Reference proteome</keyword>
<evidence type="ECO:0000259" key="1">
    <source>
        <dbReference type="Pfam" id="PF13847"/>
    </source>
</evidence>
<dbReference type="RefSeq" id="WP_091376960.1">
    <property type="nucleotide sequence ID" value="NZ_LT629740.1"/>
</dbReference>
<dbReference type="EMBL" id="LT629740">
    <property type="protein sequence ID" value="SDT53811.1"/>
    <property type="molecule type" value="Genomic_DNA"/>
</dbReference>
<accession>A0A1H2B6J8</accession>
<dbReference type="PANTHER" id="PTHR43861">
    <property type="entry name" value="TRANS-ACONITATE 2-METHYLTRANSFERASE-RELATED"/>
    <property type="match status" value="1"/>
</dbReference>
<dbReference type="Proteomes" id="UP000199679">
    <property type="component" value="Chromosome I"/>
</dbReference>
<dbReference type="SUPFAM" id="SSF53335">
    <property type="entry name" value="S-adenosyl-L-methionine-dependent methyltransferases"/>
    <property type="match status" value="1"/>
</dbReference>
<sequence length="262" mass="29686">MNKEIQRDGEVTTKIFDNRSLEADYTTLIPILKSGMRVLDVGCGTGAISKGIAERVGPNGHVTGIDNTEKFITSGKETYQHIKNLDLSYADIFQFEPEEKFDLIVSARVLQWLNNPVDALKRFKELLKPGGQVSVLDYNHEQLQWHPAPPESMLRFYSTFLRWRADAGMNNHITEDLPEYFAEAGFADIEIHDANEVYVKGQDNFLSKIGIWAKVAASTQMVDEGYISNDDRLQAIDDYNAWIQSEAESMTMVLKEFRGKLA</sequence>
<keyword evidence="2" id="KW-0808">Transferase</keyword>
<dbReference type="InterPro" id="IPR025714">
    <property type="entry name" value="Methyltranfer_dom"/>
</dbReference>
<dbReference type="Pfam" id="PF13847">
    <property type="entry name" value="Methyltransf_31"/>
    <property type="match status" value="1"/>
</dbReference>
<keyword evidence="2" id="KW-0830">Ubiquinone</keyword>
<dbReference type="CDD" id="cd02440">
    <property type="entry name" value="AdoMet_MTases"/>
    <property type="match status" value="1"/>
</dbReference>
<evidence type="ECO:0000313" key="3">
    <source>
        <dbReference type="Proteomes" id="UP000199679"/>
    </source>
</evidence>